<evidence type="ECO:0000256" key="5">
    <source>
        <dbReference type="ARBA" id="ARBA00022741"/>
    </source>
</evidence>
<dbReference type="GO" id="GO:0005524">
    <property type="term" value="F:ATP binding"/>
    <property type="evidence" value="ECO:0007669"/>
    <property type="project" value="UniProtKB-KW"/>
</dbReference>
<dbReference type="Pfam" id="PF00680">
    <property type="entry name" value="RdRP_1"/>
    <property type="match status" value="1"/>
</dbReference>
<dbReference type="Gene3D" id="3.30.70.270">
    <property type="match status" value="1"/>
</dbReference>
<dbReference type="InterPro" id="IPR007094">
    <property type="entry name" value="RNA-dir_pol_PSvirus"/>
</dbReference>
<proteinExistence type="predicted"/>
<keyword evidence="9" id="KW-0693">Viral RNA replication</keyword>
<dbReference type="Pfam" id="PF00910">
    <property type="entry name" value="RNA_helicase"/>
    <property type="match status" value="1"/>
</dbReference>
<dbReference type="CDD" id="cd23194">
    <property type="entry name" value="Dicistroviridae_RdRp"/>
    <property type="match status" value="1"/>
</dbReference>
<dbReference type="InterPro" id="IPR044067">
    <property type="entry name" value="PCV_3C_PRO"/>
</dbReference>
<evidence type="ECO:0000256" key="6">
    <source>
        <dbReference type="ARBA" id="ARBA00022801"/>
    </source>
</evidence>
<feature type="domain" description="SF3 helicase" evidence="11">
    <location>
        <begin position="331"/>
        <end position="506"/>
    </location>
</feature>
<evidence type="ECO:0000256" key="4">
    <source>
        <dbReference type="ARBA" id="ARBA00022695"/>
    </source>
</evidence>
<dbReference type="GO" id="GO:0003968">
    <property type="term" value="F:RNA-directed RNA polymerase activity"/>
    <property type="evidence" value="ECO:0007669"/>
    <property type="project" value="UniProtKB-KW"/>
</dbReference>
<dbReference type="InterPro" id="IPR014759">
    <property type="entry name" value="Helicase_SF3_ssRNA_vir"/>
</dbReference>
<keyword evidence="5" id="KW-0547">Nucleotide-binding</keyword>
<keyword evidence="7" id="KW-0788">Thiol protease</keyword>
<dbReference type="Gene3D" id="2.40.10.10">
    <property type="entry name" value="Trypsin-like serine proteases"/>
    <property type="match status" value="1"/>
</dbReference>
<evidence type="ECO:0000256" key="7">
    <source>
        <dbReference type="ARBA" id="ARBA00022807"/>
    </source>
</evidence>
<dbReference type="InterPro" id="IPR043502">
    <property type="entry name" value="DNA/RNA_pol_sf"/>
</dbReference>
<gene>
    <name evidence="13" type="primary">ORF1</name>
</gene>
<evidence type="ECO:0000256" key="3">
    <source>
        <dbReference type="ARBA" id="ARBA00022679"/>
    </source>
</evidence>
<dbReference type="InterPro" id="IPR000605">
    <property type="entry name" value="Helicase_SF3_ssDNA/RNA_vir"/>
</dbReference>
<dbReference type="PROSITE" id="PS51874">
    <property type="entry name" value="PCV_3C_PRO"/>
    <property type="match status" value="1"/>
</dbReference>
<dbReference type="InterPro" id="IPR024387">
    <property type="entry name" value="Pept_C3G_Picornavir"/>
</dbReference>
<dbReference type="GO" id="GO:0006351">
    <property type="term" value="P:DNA-templated transcription"/>
    <property type="evidence" value="ECO:0007669"/>
    <property type="project" value="InterPro"/>
</dbReference>
<dbReference type="PROSITE" id="PS50507">
    <property type="entry name" value="RDRP_SSRNA_POS"/>
    <property type="match status" value="1"/>
</dbReference>
<sequence>MSFEHLVAMTEMSTRQQVKFAKMSQIQRCCYLIDQHEAEKKKSAKFQSWGDYNPLNLVSNANGAIKSTKLTMDNASDLMEKAKTAITAFSSVVSKVSDVLFGVEISGVMIKVMKVLVNVCMARTSMIAASLLFNISVEFGPYIFRKIKDIFYVKTENSNEAEFQSFNVESFGQLSQFVDSNQGICAAGLGTILATLVMASLGMPQAGDVQATLRFFGERSRNLKSIFDFSKVAMPMFTAIGDYLLHRSFPNLTDKHELDEFLAGYDKWANEVLEIQHVAEPIAVRIEKDEKLVFQIDRLYKKGIEYSGLLGTKKLETKCVAHFHKIFKIIEENRKLCDYTGVFGNRPRVKPLVVHLFGESGVGKSGMSWPLAVDLNTMLCDNAEEAKNFTKEIYFRNTEQEFWDGYNGGNIVIYDDFGQRADSQAAPNEEFMELIRAANIAPYPLHMASLEEKKRTKFCSKVIILTSNVISQNVNSLTYPDAYRRRVDVCGKVINKEEYTKEGNSLASGAMVKRLDREKCDGPVDTSPYLIQLYNAETLQPICSSEDGKIQTLDYENFVKLCAKTLRTNLRDSTEVNVALSNRVTENRFKHMSNLLSGNVSVKYQILEQKRRVISFDSESEDEDYEEAEAPEPPISRKSFARSLKQLVTDNLSCINTIKSVLILVGTLIAGVGLWKFFKGRSAVNSHHHVVGNMTEVPIRNTDRDVALAQTPNLSEEAFASSDPRTVQRKRVQVEATSSADNLTKCNKRVLVEATASADNTTKHAKKILVEAFASADNKTLQKPKVLVESEDVELQAWKDASAQDLITHRILANLYKIMRQRNAGQEQPLLNGLFVRDNIMLTNRHLLNHLEKGDVLVLENIFGSRYEIPFDGLRIEHIQCRDGGYKDAILIQFSRYVAAHSDIVKHFQKMPELSIRRADICVVSLRSLKEQQLAYVLGNARASMSHQTLSIGGGDYTVRNCINYSLNTRDGDCGGPIIFNENSVTRKIAGIHFAAAKDGSLCFGQSVTQNDLLVTLAKFKDVIKTDFDDLAHNTIKSVEFQLEKEYTRDEVRELLRMPANLFGYAGFCDRSIFTPNQTDIRPSIIHGMVAEPTTKPAFLYHNEVNIMNKNIEKCAVNTPYIPDDEVDVAVMETKQFLLSGREKRLARILTFEEAISGSEDSEYIGSINRSTSAGYPWVLNKPAGTHGKTGWLGDNEVFIYNQEVRDCVNRRINAARQGERLPVTWTATLKDERRPIAKVDALKTRVFANGPMDYTIAVRMYFLGFVAHVMENRVNNEQSIGTNPMGIDWTVTAKKLSTFGRKVFAGDFSTFDGTLNSCILSRFVDVVNDFYNDGEENATIRKVLMLDVYNSVWLCQGNYIALSHSQPSGNPLTTILNSFYNSVSMRIAYYRCARKWGFIAPPFATVVSMVSYGDDNVINFSDTISDWFNQVTVTEAYESFGMTYTDEAKSGECVPWRTLADVAYLKRAFREVNGIYRAPMDLGTLLETPNWIRKCPDYDLACKMNVECTVRELAQHDKSVFDKWSAEYISAYYVQTGEYPEVSTYASYNEEWDRDMGLIIA</sequence>
<evidence type="ECO:0000259" key="10">
    <source>
        <dbReference type="PROSITE" id="PS50507"/>
    </source>
</evidence>
<reference evidence="13" key="1">
    <citation type="submission" date="2022-04" db="EMBL/GenBank/DDBJ databases">
        <authorList>
            <person name="Feng G."/>
        </authorList>
    </citation>
    <scope>NUCLEOTIDE SEQUENCE</scope>
    <source>
        <strain evidence="13">FYBPH-15</strain>
    </source>
</reference>
<evidence type="ECO:0000256" key="2">
    <source>
        <dbReference type="ARBA" id="ARBA00022670"/>
    </source>
</evidence>
<name>A0A977J7B2_9VIRU</name>
<evidence type="ECO:0000256" key="8">
    <source>
        <dbReference type="ARBA" id="ARBA00022840"/>
    </source>
</evidence>
<evidence type="ECO:0000256" key="9">
    <source>
        <dbReference type="ARBA" id="ARBA00022953"/>
    </source>
</evidence>
<evidence type="ECO:0000259" key="12">
    <source>
        <dbReference type="PROSITE" id="PS51874"/>
    </source>
</evidence>
<dbReference type="GO" id="GO:0039694">
    <property type="term" value="P:viral RNA genome replication"/>
    <property type="evidence" value="ECO:0007669"/>
    <property type="project" value="InterPro"/>
</dbReference>
<keyword evidence="3" id="KW-0808">Transferase</keyword>
<evidence type="ECO:0000259" key="11">
    <source>
        <dbReference type="PROSITE" id="PS51218"/>
    </source>
</evidence>
<dbReference type="GO" id="GO:0033644">
    <property type="term" value="C:host cell membrane"/>
    <property type="evidence" value="ECO:0007669"/>
    <property type="project" value="UniProtKB-SubCell"/>
</dbReference>
<dbReference type="GO" id="GO:0003723">
    <property type="term" value="F:RNA binding"/>
    <property type="evidence" value="ECO:0007669"/>
    <property type="project" value="InterPro"/>
</dbReference>
<dbReference type="InterPro" id="IPR043128">
    <property type="entry name" value="Rev_trsase/Diguanyl_cyclase"/>
</dbReference>
<dbReference type="PROSITE" id="PS51218">
    <property type="entry name" value="SF3_HELICASE_2"/>
    <property type="match status" value="1"/>
</dbReference>
<evidence type="ECO:0000256" key="1">
    <source>
        <dbReference type="ARBA" id="ARBA00022484"/>
    </source>
</evidence>
<evidence type="ECO:0000313" key="13">
    <source>
        <dbReference type="EMBL" id="UWX36828.1"/>
    </source>
</evidence>
<organism evidence="13">
    <name type="scientific">Hangzhou dicistrovirus 3</name>
    <dbReference type="NCBI Taxonomy" id="2979225"/>
    <lineage>
        <taxon>Viruses</taxon>
        <taxon>Riboviria</taxon>
        <taxon>Orthornavirae</taxon>
        <taxon>Pisuviricota</taxon>
        <taxon>Pisoniviricetes</taxon>
        <taxon>Picornavirales</taxon>
        <taxon>Dicistroviridae</taxon>
    </lineage>
</organism>
<dbReference type="GO" id="GO:0003724">
    <property type="term" value="F:RNA helicase activity"/>
    <property type="evidence" value="ECO:0007669"/>
    <property type="project" value="InterPro"/>
</dbReference>
<dbReference type="SUPFAM" id="SSF56672">
    <property type="entry name" value="DNA/RNA polymerases"/>
    <property type="match status" value="1"/>
</dbReference>
<protein>
    <submittedName>
        <fullName evidence="13">Nonstructural polyprotein</fullName>
    </submittedName>
</protein>
<dbReference type="GO" id="GO:0004197">
    <property type="term" value="F:cysteine-type endopeptidase activity"/>
    <property type="evidence" value="ECO:0007669"/>
    <property type="project" value="InterPro"/>
</dbReference>
<dbReference type="InterPro" id="IPR043504">
    <property type="entry name" value="Peptidase_S1_PA_chymotrypsin"/>
</dbReference>
<keyword evidence="6" id="KW-0378">Hydrolase</keyword>
<feature type="domain" description="Peptidase C3" evidence="12">
    <location>
        <begin position="801"/>
        <end position="1013"/>
    </location>
</feature>
<dbReference type="Pfam" id="PF12381">
    <property type="entry name" value="Peptidase_C3G"/>
    <property type="match status" value="1"/>
</dbReference>
<keyword evidence="8" id="KW-0067">ATP-binding</keyword>
<dbReference type="SUPFAM" id="SSF50494">
    <property type="entry name" value="Trypsin-like serine proteases"/>
    <property type="match status" value="1"/>
</dbReference>
<feature type="domain" description="RdRp catalytic" evidence="10">
    <location>
        <begin position="1302"/>
        <end position="1429"/>
    </location>
</feature>
<dbReference type="GO" id="GO:0006508">
    <property type="term" value="P:proteolysis"/>
    <property type="evidence" value="ECO:0007669"/>
    <property type="project" value="UniProtKB-KW"/>
</dbReference>
<dbReference type="EMBL" id="ON364106">
    <property type="protein sequence ID" value="UWX36828.1"/>
    <property type="molecule type" value="Genomic_RNA"/>
</dbReference>
<accession>A0A977J7B2</accession>
<dbReference type="InterPro" id="IPR009003">
    <property type="entry name" value="Peptidase_S1_PA"/>
</dbReference>
<keyword evidence="1" id="KW-0696">RNA-directed RNA polymerase</keyword>
<dbReference type="InterPro" id="IPR001205">
    <property type="entry name" value="RNA-dir_pol_C"/>
</dbReference>
<keyword evidence="2" id="KW-0645">Protease</keyword>
<keyword evidence="4" id="KW-0548">Nucleotidyltransferase</keyword>